<name>A0AAD6WM94_9AGAR</name>
<sequence>MRLNEDLVPLDADFPGLIEYEGSDGEGQGGGDGEEEELGGISQGGDKKRKREDSYEDYAKMIDDAPEDDI</sequence>
<evidence type="ECO:0000256" key="1">
    <source>
        <dbReference type="SAM" id="MobiDB-lite"/>
    </source>
</evidence>
<comment type="caution">
    <text evidence="2">The sequence shown here is derived from an EMBL/GenBank/DDBJ whole genome shotgun (WGS) entry which is preliminary data.</text>
</comment>
<keyword evidence="3" id="KW-1185">Reference proteome</keyword>
<feature type="compositionally biased region" description="Basic and acidic residues" evidence="1">
    <location>
        <begin position="51"/>
        <end position="63"/>
    </location>
</feature>
<dbReference type="Proteomes" id="UP001218188">
    <property type="component" value="Unassembled WGS sequence"/>
</dbReference>
<dbReference type="AlphaFoldDB" id="A0AAD6WM94"/>
<evidence type="ECO:0000313" key="2">
    <source>
        <dbReference type="EMBL" id="KAJ7016461.1"/>
    </source>
</evidence>
<dbReference type="EMBL" id="JARJCM010000502">
    <property type="protein sequence ID" value="KAJ7016461.1"/>
    <property type="molecule type" value="Genomic_DNA"/>
</dbReference>
<protein>
    <submittedName>
        <fullName evidence="2">Uncharacterized protein</fullName>
    </submittedName>
</protein>
<reference evidence="2" key="1">
    <citation type="submission" date="2023-03" db="EMBL/GenBank/DDBJ databases">
        <title>Massive genome expansion in bonnet fungi (Mycena s.s.) driven by repeated elements and novel gene families across ecological guilds.</title>
        <authorList>
            <consortium name="Lawrence Berkeley National Laboratory"/>
            <person name="Harder C.B."/>
            <person name="Miyauchi S."/>
            <person name="Viragh M."/>
            <person name="Kuo A."/>
            <person name="Thoen E."/>
            <person name="Andreopoulos B."/>
            <person name="Lu D."/>
            <person name="Skrede I."/>
            <person name="Drula E."/>
            <person name="Henrissat B."/>
            <person name="Morin E."/>
            <person name="Kohler A."/>
            <person name="Barry K."/>
            <person name="LaButti K."/>
            <person name="Morin E."/>
            <person name="Salamov A."/>
            <person name="Lipzen A."/>
            <person name="Mereny Z."/>
            <person name="Hegedus B."/>
            <person name="Baldrian P."/>
            <person name="Stursova M."/>
            <person name="Weitz H."/>
            <person name="Taylor A."/>
            <person name="Grigoriev I.V."/>
            <person name="Nagy L.G."/>
            <person name="Martin F."/>
            <person name="Kauserud H."/>
        </authorList>
    </citation>
    <scope>NUCLEOTIDE SEQUENCE</scope>
    <source>
        <strain evidence="2">CBHHK200</strain>
    </source>
</reference>
<accession>A0AAD6WM94</accession>
<organism evidence="2 3">
    <name type="scientific">Mycena alexandri</name>
    <dbReference type="NCBI Taxonomy" id="1745969"/>
    <lineage>
        <taxon>Eukaryota</taxon>
        <taxon>Fungi</taxon>
        <taxon>Dikarya</taxon>
        <taxon>Basidiomycota</taxon>
        <taxon>Agaricomycotina</taxon>
        <taxon>Agaricomycetes</taxon>
        <taxon>Agaricomycetidae</taxon>
        <taxon>Agaricales</taxon>
        <taxon>Marasmiineae</taxon>
        <taxon>Mycenaceae</taxon>
        <taxon>Mycena</taxon>
    </lineage>
</organism>
<gene>
    <name evidence="2" type="ORF">C8F04DRAFT_1281345</name>
</gene>
<evidence type="ECO:0000313" key="3">
    <source>
        <dbReference type="Proteomes" id="UP001218188"/>
    </source>
</evidence>
<feature type="region of interest" description="Disordered" evidence="1">
    <location>
        <begin position="15"/>
        <end position="70"/>
    </location>
</feature>
<proteinExistence type="predicted"/>